<dbReference type="AlphaFoldDB" id="A0A9D1IML5"/>
<organism evidence="1 2">
    <name type="scientific">Candidatus Aphodocola excrementigallinarum</name>
    <dbReference type="NCBI Taxonomy" id="2840670"/>
    <lineage>
        <taxon>Bacteria</taxon>
        <taxon>Bacillati</taxon>
        <taxon>Bacillota</taxon>
        <taxon>Bacilli</taxon>
        <taxon>Candidatus Aphodocola</taxon>
    </lineage>
</organism>
<accession>A0A9D1IML5</accession>
<gene>
    <name evidence="1" type="ORF">IAB68_02305</name>
</gene>
<proteinExistence type="predicted"/>
<comment type="caution">
    <text evidence="1">The sequence shown here is derived from an EMBL/GenBank/DDBJ whole genome shotgun (WGS) entry which is preliminary data.</text>
</comment>
<dbReference type="Proteomes" id="UP000824074">
    <property type="component" value="Unassembled WGS sequence"/>
</dbReference>
<evidence type="ECO:0000313" key="1">
    <source>
        <dbReference type="EMBL" id="HIU40118.1"/>
    </source>
</evidence>
<dbReference type="EMBL" id="DVMT01000024">
    <property type="protein sequence ID" value="HIU40118.1"/>
    <property type="molecule type" value="Genomic_DNA"/>
</dbReference>
<evidence type="ECO:0000313" key="2">
    <source>
        <dbReference type="Proteomes" id="UP000824074"/>
    </source>
</evidence>
<protein>
    <submittedName>
        <fullName evidence="1">Uncharacterized protein</fullName>
    </submittedName>
</protein>
<reference evidence="1" key="1">
    <citation type="submission" date="2020-10" db="EMBL/GenBank/DDBJ databases">
        <authorList>
            <person name="Gilroy R."/>
        </authorList>
    </citation>
    <scope>NUCLEOTIDE SEQUENCE</scope>
    <source>
        <strain evidence="1">CHK193-30670</strain>
    </source>
</reference>
<reference evidence="1" key="2">
    <citation type="journal article" date="2021" name="PeerJ">
        <title>Extensive microbial diversity within the chicken gut microbiome revealed by metagenomics and culture.</title>
        <authorList>
            <person name="Gilroy R."/>
            <person name="Ravi A."/>
            <person name="Getino M."/>
            <person name="Pursley I."/>
            <person name="Horton D.L."/>
            <person name="Alikhan N.F."/>
            <person name="Baker D."/>
            <person name="Gharbi K."/>
            <person name="Hall N."/>
            <person name="Watson M."/>
            <person name="Adriaenssens E.M."/>
            <person name="Foster-Nyarko E."/>
            <person name="Jarju S."/>
            <person name="Secka A."/>
            <person name="Antonio M."/>
            <person name="Oren A."/>
            <person name="Chaudhuri R.R."/>
            <person name="La Ragione R."/>
            <person name="Hildebrand F."/>
            <person name="Pallen M.J."/>
        </authorList>
    </citation>
    <scope>NUCLEOTIDE SEQUENCE</scope>
    <source>
        <strain evidence="1">CHK193-30670</strain>
    </source>
</reference>
<sequence length="282" mass="34070">MTYKDIRKKIESYENKCNEAYMVYGDHNQTDAKWNSFIEAKNKKDAALAALYEISKYYRYVREDEELKEGLMNHLNTMDEEAESTKDKAKQKEKQDFNKVYRFILEEALDLDEKEFLKLMKYGEQKINEHIKKDEKIRNKENTKVVNELVRKVSNNYDKFISDRRSRQQDYFHVGTTKEEMDAHYNLITKEEVMYFLLYNAIEDAIRFENENILLSKELIESAFDRFTLKDKDKSNFYDEDAYELSKNGYKIYKDTFERVYDLSKESKKKLVKRLNNKLKEQ</sequence>
<name>A0A9D1IML5_9FIRM</name>